<evidence type="ECO:0000313" key="6">
    <source>
        <dbReference type="EMBL" id="MDY7227015.1"/>
    </source>
</evidence>
<dbReference type="SMART" id="SM01419">
    <property type="entry name" value="Thiol-ester_cl"/>
    <property type="match status" value="1"/>
</dbReference>
<keyword evidence="3" id="KW-0882">Thioester bond</keyword>
<keyword evidence="7" id="KW-1185">Reference proteome</keyword>
<feature type="region of interest" description="Disordered" evidence="4">
    <location>
        <begin position="572"/>
        <end position="616"/>
    </location>
</feature>
<proteinExistence type="inferred from homology"/>
<dbReference type="Proteomes" id="UP001291309">
    <property type="component" value="Unassembled WGS sequence"/>
</dbReference>
<evidence type="ECO:0000256" key="2">
    <source>
        <dbReference type="ARBA" id="ARBA00022729"/>
    </source>
</evidence>
<dbReference type="Pfam" id="PF00207">
    <property type="entry name" value="A2M"/>
    <property type="match status" value="1"/>
</dbReference>
<feature type="domain" description="Alpha-2-macroglobulin" evidence="5">
    <location>
        <begin position="699"/>
        <end position="791"/>
    </location>
</feature>
<dbReference type="SUPFAM" id="SSF48239">
    <property type="entry name" value="Terpenoid cyclases/Protein prenyltransferases"/>
    <property type="match status" value="1"/>
</dbReference>
<feature type="compositionally biased region" description="Pro residues" evidence="4">
    <location>
        <begin position="601"/>
        <end position="613"/>
    </location>
</feature>
<dbReference type="CDD" id="cd02891">
    <property type="entry name" value="A2M_like"/>
    <property type="match status" value="1"/>
</dbReference>
<dbReference type="InterPro" id="IPR011626">
    <property type="entry name" value="Alpha-macroglobulin_TED"/>
</dbReference>
<evidence type="ECO:0000256" key="3">
    <source>
        <dbReference type="ARBA" id="ARBA00022966"/>
    </source>
</evidence>
<keyword evidence="2" id="KW-0732">Signal</keyword>
<evidence type="ECO:0000313" key="7">
    <source>
        <dbReference type="Proteomes" id="UP001291309"/>
    </source>
</evidence>
<organism evidence="6 7">
    <name type="scientific">Hyalangium rubrum</name>
    <dbReference type="NCBI Taxonomy" id="3103134"/>
    <lineage>
        <taxon>Bacteria</taxon>
        <taxon>Pseudomonadati</taxon>
        <taxon>Myxococcota</taxon>
        <taxon>Myxococcia</taxon>
        <taxon>Myxococcales</taxon>
        <taxon>Cystobacterineae</taxon>
        <taxon>Archangiaceae</taxon>
        <taxon>Hyalangium</taxon>
    </lineage>
</organism>
<dbReference type="InterPro" id="IPR008930">
    <property type="entry name" value="Terpenoid_cyclase/PrenylTrfase"/>
</dbReference>
<feature type="compositionally biased region" description="Low complexity" evidence="4">
    <location>
        <begin position="586"/>
        <end position="600"/>
    </location>
</feature>
<name>A0ABU5H0N5_9BACT</name>
<evidence type="ECO:0000256" key="4">
    <source>
        <dbReference type="SAM" id="MobiDB-lite"/>
    </source>
</evidence>
<comment type="caution">
    <text evidence="6">The sequence shown here is derived from an EMBL/GenBank/DDBJ whole genome shotgun (WGS) entry which is preliminary data.</text>
</comment>
<reference evidence="6 7" key="1">
    <citation type="submission" date="2023-12" db="EMBL/GenBank/DDBJ databases">
        <title>the genome sequence of Hyalangium sp. s54d21.</title>
        <authorList>
            <person name="Zhang X."/>
        </authorList>
    </citation>
    <scope>NUCLEOTIDE SEQUENCE [LARGE SCALE GENOMIC DNA]</scope>
    <source>
        <strain evidence="7">s54d21</strain>
    </source>
</reference>
<dbReference type="PANTHER" id="PTHR11412">
    <property type="entry name" value="MACROGLOBULIN / COMPLEMENT"/>
    <property type="match status" value="1"/>
</dbReference>
<evidence type="ECO:0000259" key="5">
    <source>
        <dbReference type="SMART" id="SM01360"/>
    </source>
</evidence>
<dbReference type="InterPro" id="IPR002890">
    <property type="entry name" value="MG2"/>
</dbReference>
<protein>
    <submittedName>
        <fullName evidence="6">Alpha-2-macroglobulin family protein</fullName>
    </submittedName>
</protein>
<dbReference type="InterPro" id="IPR050473">
    <property type="entry name" value="A2M/Complement_sys"/>
</dbReference>
<dbReference type="Pfam" id="PF01835">
    <property type="entry name" value="MG2"/>
    <property type="match status" value="1"/>
</dbReference>
<gene>
    <name evidence="6" type="ORF">SYV04_11465</name>
</gene>
<dbReference type="RefSeq" id="WP_321545732.1">
    <property type="nucleotide sequence ID" value="NZ_JAXIVS010000003.1"/>
</dbReference>
<dbReference type="Gene3D" id="1.50.10.20">
    <property type="match status" value="1"/>
</dbReference>
<dbReference type="Gene3D" id="2.60.40.1930">
    <property type="match status" value="1"/>
</dbReference>
<dbReference type="Pfam" id="PF07678">
    <property type="entry name" value="TED_complement"/>
    <property type="match status" value="1"/>
</dbReference>
<dbReference type="InterPro" id="IPR047565">
    <property type="entry name" value="Alpha-macroglob_thiol-ester_cl"/>
</dbReference>
<sequence>MLTYLAPRAVVAVFAVGLAVPVSFHQQVLGARADTNSLGGENRYLTFVSTDKPLYRPGEQVMARGLVLESYSRKPYPGGLQAQVEIRGPKGDVVTTAMVNIQEAVWGYSWAIPQELAGGEYTLRAFYPWTGETPAERKFDVRAYRAPRLKSQIEFLRDGYGPGDTVTATLDVKRAEGGIPAGAKVTATAVVDGATAAQVSGTVDEKGLCTVSFKLPTRIERGEGSLAFAIEDGGVVETAAKTLPILLQTLDLAFYPEGGDLVAGLSSRVYFEAKTPAQKPADLMGAIIDQATGQTVATVRSEHEGRGRFELTPKAGAKYALRIDQPSGIQKTFPLPEVKAKGATLRTGDEVVAAGKPVTLSVALSGVSKAKLTLSKREVEVASAQVGANQTVTLDAKDADGVLVATVWDHDGRPLAERLVFRQPAKALQVEVRADKESYVPGDTVQLTARTTRDGKPVSAVVMLTVTDDAVLELIEKRDQAPQLPVMVLLEPEVKELADAHVYLDEKNPKAPQALDLLLGTQGWRRFALADAVNFVSLHGDLARRALAVRVPRLQRPVDDFEDVLGGALVEEVAKGGPPPKPMKAPPRGGAPVPAAAPVAAAPPPQPAPPAPAPVQVAPQQDIAGKVAAAKPKPAPNQDMVAAERKAERAKRDMALFADEREMAPEPPYEPHPVVYFREYAHTVRPGRKAGDRLDFSETLYWNAGVRTNAKTGEAKVSFGLNDSVTTFKAFAGAVGADGALGSAVATLESVQPFYVEPKIPLEVTSGDVIQLPVALVNGTASALKGAGVKIDLKGDVRVASLGAVDLAAKERARRLVELKIGQESKPVDLKLAATAGNYSDTVTRTLTIKPNGFPIRASFGGLVSAQKPAVHTVTLPANLVRGSVKTSVIVYPSPLANMTQSLARLIQDPYGCFEQTSSTTYPMTMAQQYFQTHSGVDPKLVATAREKLEAGYKRLIGFETPEKGYEWFGEKPGHEALTAFGLLHFADMKEVREVDAAMLARTRTWLLQQRDGKGGFERKRRALHEWVEDRDTSNAYITWALLESADRPVEVAREMAKEIASVKQSALKSQNSYVLALAANVLALAGEGAEARKLMERLAAKQGKEGVVDGGTQSIVGSSGETLQIETTSLAVLAWLKEPAHAGNVERSMKFLANSCEGGRYGSTQSTVLALRAIVSYDKARAAKRAPGAVRVYVNGQPVGSAVKYAASSQEAIVLPDVSELLAPGERKIELRMEGGTELPYSIEVVYNALIPDSSKETKVALEVALAKTALTEGEPTEARVFVSNKTDEKLPTAVAIFGVPGGLEVRHDQLKELVKKKTVDAYEVIGRDVVLYWRGMEPRKRIDVPLSLIAAVPGTYTGPASRAYLYYSDEHKTWLDGVKVSIAPKR</sequence>
<accession>A0ABU5H0N5</accession>
<dbReference type="EMBL" id="JAXIVS010000003">
    <property type="protein sequence ID" value="MDY7227015.1"/>
    <property type="molecule type" value="Genomic_DNA"/>
</dbReference>
<dbReference type="InterPro" id="IPR001599">
    <property type="entry name" value="Macroglobln_a2"/>
</dbReference>
<dbReference type="SMART" id="SM01360">
    <property type="entry name" value="A2M"/>
    <property type="match status" value="1"/>
</dbReference>
<evidence type="ECO:0000256" key="1">
    <source>
        <dbReference type="ARBA" id="ARBA00010556"/>
    </source>
</evidence>
<dbReference type="PANTHER" id="PTHR11412:SF136">
    <property type="entry name" value="CD109 ANTIGEN"/>
    <property type="match status" value="1"/>
</dbReference>
<comment type="similarity">
    <text evidence="1">Belongs to the protease inhibitor I39 (alpha-2-macroglobulin) family. Bacterial alpha-2-macroglobulin subfamily.</text>
</comment>